<dbReference type="Gene3D" id="1.25.40.10">
    <property type="entry name" value="Tetratricopeptide repeat domain"/>
    <property type="match status" value="2"/>
</dbReference>
<dbReference type="GO" id="GO:0003677">
    <property type="term" value="F:DNA binding"/>
    <property type="evidence" value="ECO:0007669"/>
    <property type="project" value="UniProtKB-UniRule"/>
</dbReference>
<dbReference type="Gene3D" id="3.40.50.300">
    <property type="entry name" value="P-loop containing nucleotide triphosphate hydrolases"/>
    <property type="match status" value="1"/>
</dbReference>
<dbReference type="InterPro" id="IPR016032">
    <property type="entry name" value="Sig_transdc_resp-reg_C-effctor"/>
</dbReference>
<accession>A0A9X3PL87</accession>
<dbReference type="SUPFAM" id="SSF52540">
    <property type="entry name" value="P-loop containing nucleoside triphosphate hydrolases"/>
    <property type="match status" value="1"/>
</dbReference>
<gene>
    <name evidence="9" type="ORF">J2S69_000392</name>
    <name evidence="8" type="ORF">O2L01_21385</name>
</gene>
<evidence type="ECO:0000313" key="8">
    <source>
        <dbReference type="EMBL" id="MDA1387561.1"/>
    </source>
</evidence>
<sequence length="928" mass="100432">MAGIEFGLLGPVEILQDGQRKGPTTAQQRCVLAMLLLDLGRVVSTGRLVSALWDASPPASARNSVRVHVTRLRKLLAADPTIEIVTVGEGWRLACDRERVDLYRFRDLVRAGGEGAEETGRLLREALSLWRGPALADAAGDRLVRAVAEGLEDERLAAVEDRIAWDLRSGTDRGAVSELSVLVAEHPLRERPAGLLMSALRRGGRVAEGLAVFHRMRKRLVEELGIEPSAALRNEYQRLLRTADEGEDPPGEAPLPRQLPGDVAVFAGRAAHLSHLDGLLDRATRSGTMLVATIAGIPGSGKTTLAVHWAHRVRDRFPDGQLYLNLRGFDASGDAVDPAEAVLQFLGALGVPAVAIPADADARSALYRSLLADRRMLVVLDNARDEAQVRELIPGSAGCCVLVTGRTELAGLVARGAHPLALDVFDPAESRDLLIGRLGPARVRREPEAAAQIIERCAGLPLSLTMVAARAAVQPDFALASLAAELESSEVVLDAFESPDATIDLRTVFSWSYLRLSTEAAQLFRLLGLHWGPDFGAGAAASLAGVPVPAVMRRLRELCRMQLVAEHAPGRFDLHDLLAAYAAELAEAIDDPQTQWAATRRMLDHYLHTADTAARLLAPHRRPIRIDEPVAATVVDAPEGKDGAMAWFDAERPVLVRSLHRAPDGAHGPTADRYRWQLAWFLSTHQRRMGLGAEWIATQRLAVAAAHRTADTRAKAVAHHGLAAAHVRFGDHEEAEPHLRAALRHFEELGDRGGQANVHAELCLIAEAAQDYAAAFTSAQRSLDMYREDGNEHGQVRALNNIGYIHAASGEHARALDAIRHALRISREIGDADGEATILDSLGFTYTGLGEYDRAIDCYRKAAALLHQCGERVRAAAALDRLGDAHLAAGDRAAASGVWRRAFRVFDDLGHPKAEALRAKLIAMTTPR</sequence>
<dbReference type="RefSeq" id="WP_270124066.1">
    <property type="nucleotide sequence ID" value="NZ_BAAAOM010000002.1"/>
</dbReference>
<dbReference type="GO" id="GO:0043531">
    <property type="term" value="F:ADP binding"/>
    <property type="evidence" value="ECO:0007669"/>
    <property type="project" value="InterPro"/>
</dbReference>
<dbReference type="PANTHER" id="PTHR35807:SF1">
    <property type="entry name" value="TRANSCRIPTIONAL REGULATOR REDD"/>
    <property type="match status" value="1"/>
</dbReference>
<dbReference type="Pfam" id="PF13424">
    <property type="entry name" value="TPR_12"/>
    <property type="match status" value="2"/>
</dbReference>
<keyword evidence="2" id="KW-0805">Transcription regulation</keyword>
<organism evidence="8 10">
    <name type="scientific">Glycomyces lechevalierae</name>
    <dbReference type="NCBI Taxonomy" id="256034"/>
    <lineage>
        <taxon>Bacteria</taxon>
        <taxon>Bacillati</taxon>
        <taxon>Actinomycetota</taxon>
        <taxon>Actinomycetes</taxon>
        <taxon>Glycomycetales</taxon>
        <taxon>Glycomycetaceae</taxon>
        <taxon>Glycomyces</taxon>
    </lineage>
</organism>
<dbReference type="Proteomes" id="UP001145799">
    <property type="component" value="Unassembled WGS sequence"/>
</dbReference>
<dbReference type="PROSITE" id="PS50005">
    <property type="entry name" value="TPR"/>
    <property type="match status" value="1"/>
</dbReference>
<keyword evidence="4" id="KW-0804">Transcription</keyword>
<dbReference type="InterPro" id="IPR011990">
    <property type="entry name" value="TPR-like_helical_dom_sf"/>
</dbReference>
<dbReference type="AlphaFoldDB" id="A0A9X3PL87"/>
<keyword evidence="11" id="KW-1185">Reference proteome</keyword>
<evidence type="ECO:0000256" key="6">
    <source>
        <dbReference type="PROSITE-ProRule" id="PRU01091"/>
    </source>
</evidence>
<comment type="caution">
    <text evidence="8">The sequence shown here is derived from an EMBL/GenBank/DDBJ whole genome shotgun (WGS) entry which is preliminary data.</text>
</comment>
<dbReference type="EMBL" id="JAPZVQ010000017">
    <property type="protein sequence ID" value="MDA1387561.1"/>
    <property type="molecule type" value="Genomic_DNA"/>
</dbReference>
<dbReference type="InterPro" id="IPR001867">
    <property type="entry name" value="OmpR/PhoB-type_DNA-bd"/>
</dbReference>
<dbReference type="Pfam" id="PF03704">
    <property type="entry name" value="BTAD"/>
    <property type="match status" value="1"/>
</dbReference>
<dbReference type="InterPro" id="IPR005158">
    <property type="entry name" value="BTAD"/>
</dbReference>
<evidence type="ECO:0000313" key="9">
    <source>
        <dbReference type="EMBL" id="MDR7336673.1"/>
    </source>
</evidence>
<proteinExistence type="inferred from homology"/>
<evidence type="ECO:0000256" key="3">
    <source>
        <dbReference type="ARBA" id="ARBA00023125"/>
    </source>
</evidence>
<evidence type="ECO:0000313" key="10">
    <source>
        <dbReference type="Proteomes" id="UP001145799"/>
    </source>
</evidence>
<evidence type="ECO:0000256" key="5">
    <source>
        <dbReference type="PROSITE-ProRule" id="PRU00339"/>
    </source>
</evidence>
<feature type="DNA-binding region" description="OmpR/PhoB-type" evidence="6">
    <location>
        <begin position="1"/>
        <end position="95"/>
    </location>
</feature>
<dbReference type="Proteomes" id="UP001183604">
    <property type="component" value="Unassembled WGS sequence"/>
</dbReference>
<reference evidence="9 11" key="2">
    <citation type="submission" date="2023-07" db="EMBL/GenBank/DDBJ databases">
        <title>Sequencing the genomes of 1000 actinobacteria strains.</title>
        <authorList>
            <person name="Klenk H.-P."/>
        </authorList>
    </citation>
    <scope>NUCLEOTIDE SEQUENCE [LARGE SCALE GENOMIC DNA]</scope>
    <source>
        <strain evidence="9 11">DSM 44724</strain>
    </source>
</reference>
<dbReference type="PANTHER" id="PTHR35807">
    <property type="entry name" value="TRANSCRIPTIONAL REGULATOR REDD-RELATED"/>
    <property type="match status" value="1"/>
</dbReference>
<dbReference type="Pfam" id="PF00486">
    <property type="entry name" value="Trans_reg_C"/>
    <property type="match status" value="1"/>
</dbReference>
<feature type="domain" description="OmpR/PhoB-type" evidence="7">
    <location>
        <begin position="1"/>
        <end position="95"/>
    </location>
</feature>
<evidence type="ECO:0000256" key="4">
    <source>
        <dbReference type="ARBA" id="ARBA00023163"/>
    </source>
</evidence>
<dbReference type="InterPro" id="IPR036388">
    <property type="entry name" value="WH-like_DNA-bd_sf"/>
</dbReference>
<dbReference type="GO" id="GO:0006355">
    <property type="term" value="P:regulation of DNA-templated transcription"/>
    <property type="evidence" value="ECO:0007669"/>
    <property type="project" value="InterPro"/>
</dbReference>
<protein>
    <submittedName>
        <fullName evidence="8">BTAD domain-containing putative transcriptional regulator</fullName>
    </submittedName>
    <submittedName>
        <fullName evidence="9">DNA-binding SARP family transcriptional activator/tetratricopeptide (TPR) repeat protein</fullName>
    </submittedName>
</protein>
<dbReference type="InterPro" id="IPR019734">
    <property type="entry name" value="TPR_rpt"/>
</dbReference>
<dbReference type="SMART" id="SM00862">
    <property type="entry name" value="Trans_reg_C"/>
    <property type="match status" value="1"/>
</dbReference>
<evidence type="ECO:0000256" key="2">
    <source>
        <dbReference type="ARBA" id="ARBA00023015"/>
    </source>
</evidence>
<evidence type="ECO:0000259" key="7">
    <source>
        <dbReference type="PROSITE" id="PS51755"/>
    </source>
</evidence>
<dbReference type="SUPFAM" id="SSF46894">
    <property type="entry name" value="C-terminal effector domain of the bipartite response regulators"/>
    <property type="match status" value="1"/>
</dbReference>
<dbReference type="PROSITE" id="PS51755">
    <property type="entry name" value="OMPR_PHOB"/>
    <property type="match status" value="1"/>
</dbReference>
<dbReference type="PRINTS" id="PR00364">
    <property type="entry name" value="DISEASERSIST"/>
</dbReference>
<evidence type="ECO:0000313" key="11">
    <source>
        <dbReference type="Proteomes" id="UP001183604"/>
    </source>
</evidence>
<comment type="similarity">
    <text evidence="1">Belongs to the AfsR/DnrI/RedD regulatory family.</text>
</comment>
<dbReference type="CDD" id="cd15831">
    <property type="entry name" value="BTAD"/>
    <property type="match status" value="1"/>
</dbReference>
<evidence type="ECO:0000256" key="1">
    <source>
        <dbReference type="ARBA" id="ARBA00005820"/>
    </source>
</evidence>
<dbReference type="InterPro" id="IPR051677">
    <property type="entry name" value="AfsR-DnrI-RedD_regulator"/>
</dbReference>
<keyword evidence="5" id="KW-0802">TPR repeat</keyword>
<dbReference type="SMART" id="SM00028">
    <property type="entry name" value="TPR"/>
    <property type="match status" value="5"/>
</dbReference>
<reference evidence="8" key="1">
    <citation type="submission" date="2022-12" db="EMBL/GenBank/DDBJ databases">
        <title>Gycomyces niveus sp.nov., a novel actinomycete isolated from soil in Shouguang.</title>
        <authorList>
            <person name="Yang X."/>
        </authorList>
    </citation>
    <scope>NUCLEOTIDE SEQUENCE</scope>
    <source>
        <strain evidence="8">DSM 44724</strain>
    </source>
</reference>
<dbReference type="EMBL" id="JAVDYD010000001">
    <property type="protein sequence ID" value="MDR7336673.1"/>
    <property type="molecule type" value="Genomic_DNA"/>
</dbReference>
<dbReference type="Gene3D" id="1.10.10.10">
    <property type="entry name" value="Winged helix-like DNA-binding domain superfamily/Winged helix DNA-binding domain"/>
    <property type="match status" value="1"/>
</dbReference>
<keyword evidence="3 6" id="KW-0238">DNA-binding</keyword>
<feature type="repeat" description="TPR" evidence="5">
    <location>
        <begin position="836"/>
        <end position="869"/>
    </location>
</feature>
<dbReference type="SUPFAM" id="SSF48452">
    <property type="entry name" value="TPR-like"/>
    <property type="match status" value="3"/>
</dbReference>
<name>A0A9X3PL87_9ACTN</name>
<dbReference type="SMART" id="SM01043">
    <property type="entry name" value="BTAD"/>
    <property type="match status" value="1"/>
</dbReference>
<dbReference type="InterPro" id="IPR027417">
    <property type="entry name" value="P-loop_NTPase"/>
</dbReference>
<dbReference type="GO" id="GO:0000160">
    <property type="term" value="P:phosphorelay signal transduction system"/>
    <property type="evidence" value="ECO:0007669"/>
    <property type="project" value="InterPro"/>
</dbReference>